<dbReference type="Pfam" id="PF15055">
    <property type="entry name" value="DMAC1_Dmo2"/>
    <property type="match status" value="1"/>
</dbReference>
<evidence type="ECO:0000313" key="4">
    <source>
        <dbReference type="Proteomes" id="UP000275078"/>
    </source>
</evidence>
<keyword evidence="4" id="KW-1185">Reference proteome</keyword>
<dbReference type="OrthoDB" id="6604875at2759"/>
<keyword evidence="1" id="KW-0812">Transmembrane</keyword>
<dbReference type="InterPro" id="IPR053092">
    <property type="entry name" value="Mitochondrial_unc_protein"/>
</dbReference>
<accession>A0A3N4HMA8</accession>
<protein>
    <recommendedName>
        <fullName evidence="2">Distal membrane-arm assembly complex protein 1-like domain-containing protein</fullName>
    </recommendedName>
</protein>
<dbReference type="AlphaFoldDB" id="A0A3N4HMA8"/>
<evidence type="ECO:0000256" key="1">
    <source>
        <dbReference type="SAM" id="Phobius"/>
    </source>
</evidence>
<keyword evidence="1" id="KW-1133">Transmembrane helix</keyword>
<name>A0A3N4HMA8_ASCIM</name>
<proteinExistence type="predicted"/>
<dbReference type="InterPro" id="IPR028036">
    <property type="entry name" value="DMAC1-like_dom"/>
</dbReference>
<feature type="transmembrane region" description="Helical" evidence="1">
    <location>
        <begin position="25"/>
        <end position="43"/>
    </location>
</feature>
<reference evidence="3 4" key="1">
    <citation type="journal article" date="2018" name="Nat. Ecol. Evol.">
        <title>Pezizomycetes genomes reveal the molecular basis of ectomycorrhizal truffle lifestyle.</title>
        <authorList>
            <person name="Murat C."/>
            <person name="Payen T."/>
            <person name="Noel B."/>
            <person name="Kuo A."/>
            <person name="Morin E."/>
            <person name="Chen J."/>
            <person name="Kohler A."/>
            <person name="Krizsan K."/>
            <person name="Balestrini R."/>
            <person name="Da Silva C."/>
            <person name="Montanini B."/>
            <person name="Hainaut M."/>
            <person name="Levati E."/>
            <person name="Barry K.W."/>
            <person name="Belfiori B."/>
            <person name="Cichocki N."/>
            <person name="Clum A."/>
            <person name="Dockter R.B."/>
            <person name="Fauchery L."/>
            <person name="Guy J."/>
            <person name="Iotti M."/>
            <person name="Le Tacon F."/>
            <person name="Lindquist E.A."/>
            <person name="Lipzen A."/>
            <person name="Malagnac F."/>
            <person name="Mello A."/>
            <person name="Molinier V."/>
            <person name="Miyauchi S."/>
            <person name="Poulain J."/>
            <person name="Riccioni C."/>
            <person name="Rubini A."/>
            <person name="Sitrit Y."/>
            <person name="Splivallo R."/>
            <person name="Traeger S."/>
            <person name="Wang M."/>
            <person name="Zifcakova L."/>
            <person name="Wipf D."/>
            <person name="Zambonelli A."/>
            <person name="Paolocci F."/>
            <person name="Nowrousian M."/>
            <person name="Ottonello S."/>
            <person name="Baldrian P."/>
            <person name="Spatafora J.W."/>
            <person name="Henrissat B."/>
            <person name="Nagy L.G."/>
            <person name="Aury J.M."/>
            <person name="Wincker P."/>
            <person name="Grigoriev I.V."/>
            <person name="Bonfante P."/>
            <person name="Martin F.M."/>
        </authorList>
    </citation>
    <scope>NUCLEOTIDE SEQUENCE [LARGE SCALE GENOMIC DNA]</scope>
    <source>
        <strain evidence="3 4">RN42</strain>
    </source>
</reference>
<sequence length="93" mass="9807">MTTSPSPAAGSKEAPNPQDCMPCKVIGGTAFLGLGTYTLISGLSQLREERSKLSPAELAAQKFSQRAGFMARRMGIWGIGVGLIGAGTYRFLQ</sequence>
<dbReference type="STRING" id="1160509.A0A3N4HMA8"/>
<feature type="domain" description="Distal membrane-arm assembly complex protein 1-like" evidence="2">
    <location>
        <begin position="19"/>
        <end position="47"/>
    </location>
</feature>
<evidence type="ECO:0000259" key="2">
    <source>
        <dbReference type="Pfam" id="PF15055"/>
    </source>
</evidence>
<evidence type="ECO:0000313" key="3">
    <source>
        <dbReference type="EMBL" id="RPA73648.1"/>
    </source>
</evidence>
<keyword evidence="1" id="KW-0472">Membrane</keyword>
<gene>
    <name evidence="3" type="ORF">BJ508DRAFT_366632</name>
</gene>
<dbReference type="Proteomes" id="UP000275078">
    <property type="component" value="Unassembled WGS sequence"/>
</dbReference>
<feature type="transmembrane region" description="Helical" evidence="1">
    <location>
        <begin position="74"/>
        <end position="92"/>
    </location>
</feature>
<dbReference type="PANTHER" id="PTHR28048:SF1">
    <property type="entry name" value="ACR195WP"/>
    <property type="match status" value="1"/>
</dbReference>
<dbReference type="EMBL" id="ML119814">
    <property type="protein sequence ID" value="RPA73648.1"/>
    <property type="molecule type" value="Genomic_DNA"/>
</dbReference>
<organism evidence="3 4">
    <name type="scientific">Ascobolus immersus RN42</name>
    <dbReference type="NCBI Taxonomy" id="1160509"/>
    <lineage>
        <taxon>Eukaryota</taxon>
        <taxon>Fungi</taxon>
        <taxon>Dikarya</taxon>
        <taxon>Ascomycota</taxon>
        <taxon>Pezizomycotina</taxon>
        <taxon>Pezizomycetes</taxon>
        <taxon>Pezizales</taxon>
        <taxon>Ascobolaceae</taxon>
        <taxon>Ascobolus</taxon>
    </lineage>
</organism>
<dbReference type="PANTHER" id="PTHR28048">
    <property type="entry name" value="ACR195WP"/>
    <property type="match status" value="1"/>
</dbReference>